<keyword evidence="2" id="KW-1185">Reference proteome</keyword>
<accession>A0ABR4QLR3</accession>
<evidence type="ECO:0000313" key="1">
    <source>
        <dbReference type="EMBL" id="KAL5110486.1"/>
    </source>
</evidence>
<protein>
    <submittedName>
        <fullName evidence="1">Uncharacterized protein</fullName>
    </submittedName>
</protein>
<dbReference type="EMBL" id="JAKROA010000002">
    <property type="protein sequence ID" value="KAL5110486.1"/>
    <property type="molecule type" value="Genomic_DNA"/>
</dbReference>
<sequence>MANIILMSEILHFTIVCMPVPNSNNNSLLAAQGLTQNQFLWIIVTQIGIRSPAKCVRYSFQLHFPPRIGAITLLDVIVTSYFVLSASKLRLGMREREPVIPHRQRLGGT</sequence>
<reference evidence="1 2" key="1">
    <citation type="journal article" date="2022" name="Front. Cell. Infect. Microbiol.">
        <title>The Genomes of Two Strains of Taenia crassiceps the Animal Model for the Study of Human Cysticercosis.</title>
        <authorList>
            <person name="Bobes R.J."/>
            <person name="Estrada K."/>
            <person name="Rios-Valencia D.G."/>
            <person name="Calderon-Gallegos A."/>
            <person name="de la Torre P."/>
            <person name="Carrero J.C."/>
            <person name="Sanchez-Flores A."/>
            <person name="Laclette J.P."/>
        </authorList>
    </citation>
    <scope>NUCLEOTIDE SEQUENCE [LARGE SCALE GENOMIC DNA]</scope>
    <source>
        <strain evidence="1">WFUcys</strain>
    </source>
</reference>
<comment type="caution">
    <text evidence="1">The sequence shown here is derived from an EMBL/GenBank/DDBJ whole genome shotgun (WGS) entry which is preliminary data.</text>
</comment>
<proteinExistence type="predicted"/>
<evidence type="ECO:0000313" key="2">
    <source>
        <dbReference type="Proteomes" id="UP001651158"/>
    </source>
</evidence>
<organism evidence="1 2">
    <name type="scientific">Taenia crassiceps</name>
    <dbReference type="NCBI Taxonomy" id="6207"/>
    <lineage>
        <taxon>Eukaryota</taxon>
        <taxon>Metazoa</taxon>
        <taxon>Spiralia</taxon>
        <taxon>Lophotrochozoa</taxon>
        <taxon>Platyhelminthes</taxon>
        <taxon>Cestoda</taxon>
        <taxon>Eucestoda</taxon>
        <taxon>Cyclophyllidea</taxon>
        <taxon>Taeniidae</taxon>
        <taxon>Taenia</taxon>
    </lineage>
</organism>
<name>A0ABR4QLR3_9CEST</name>
<dbReference type="Proteomes" id="UP001651158">
    <property type="component" value="Unassembled WGS sequence"/>
</dbReference>
<gene>
    <name evidence="1" type="ORF">TcWFU_006041</name>
</gene>